<dbReference type="InterPro" id="IPR036047">
    <property type="entry name" value="F-box-like_dom_sf"/>
</dbReference>
<reference evidence="1" key="1">
    <citation type="submission" date="2021-11" db="EMBL/GenBank/DDBJ databases">
        <authorList>
            <person name="Herlambang A."/>
            <person name="Guo Y."/>
            <person name="Takashima Y."/>
            <person name="Nishizawa T."/>
        </authorList>
    </citation>
    <scope>NUCLEOTIDE SEQUENCE</scope>
    <source>
        <strain evidence="1">E1425</strain>
    </source>
</reference>
<dbReference type="Gene3D" id="3.80.10.10">
    <property type="entry name" value="Ribonuclease Inhibitor"/>
    <property type="match status" value="1"/>
</dbReference>
<accession>A0A9P3H168</accession>
<dbReference type="InterPro" id="IPR032675">
    <property type="entry name" value="LRR_dom_sf"/>
</dbReference>
<comment type="caution">
    <text evidence="1">The sequence shown here is derived from an EMBL/GenBank/DDBJ whole genome shotgun (WGS) entry which is preliminary data.</text>
</comment>
<dbReference type="Proteomes" id="UP000827284">
    <property type="component" value="Unassembled WGS sequence"/>
</dbReference>
<evidence type="ECO:0008006" key="3">
    <source>
        <dbReference type="Google" id="ProtNLM"/>
    </source>
</evidence>
<proteinExistence type="predicted"/>
<evidence type="ECO:0000313" key="2">
    <source>
        <dbReference type="Proteomes" id="UP000827284"/>
    </source>
</evidence>
<name>A0A9P3H168_9FUNG</name>
<protein>
    <recommendedName>
        <fullName evidence="3">F-box domain-containing protein</fullName>
    </recommendedName>
</protein>
<dbReference type="AlphaFoldDB" id="A0A9P3H168"/>
<dbReference type="EMBL" id="BQFW01000001">
    <property type="protein sequence ID" value="GJJ67798.1"/>
    <property type="molecule type" value="Genomic_DNA"/>
</dbReference>
<evidence type="ECO:0000313" key="1">
    <source>
        <dbReference type="EMBL" id="GJJ67798.1"/>
    </source>
</evidence>
<dbReference type="OrthoDB" id="2448743at2759"/>
<keyword evidence="2" id="KW-1185">Reference proteome</keyword>
<organism evidence="1 2">
    <name type="scientific">Entomortierella parvispora</name>
    <dbReference type="NCBI Taxonomy" id="205924"/>
    <lineage>
        <taxon>Eukaryota</taxon>
        <taxon>Fungi</taxon>
        <taxon>Fungi incertae sedis</taxon>
        <taxon>Mucoromycota</taxon>
        <taxon>Mortierellomycotina</taxon>
        <taxon>Mortierellomycetes</taxon>
        <taxon>Mortierellales</taxon>
        <taxon>Mortierellaceae</taxon>
        <taxon>Entomortierella</taxon>
    </lineage>
</organism>
<reference evidence="1" key="2">
    <citation type="journal article" date="2022" name="Microbiol. Resour. Announc.">
        <title>Whole-Genome Sequence of Entomortierella parvispora E1425, a Mucoromycotan Fungus Associated with Burkholderiaceae-Related Endosymbiotic Bacteria.</title>
        <authorList>
            <person name="Herlambang A."/>
            <person name="Guo Y."/>
            <person name="Takashima Y."/>
            <person name="Narisawa K."/>
            <person name="Ohta H."/>
            <person name="Nishizawa T."/>
        </authorList>
    </citation>
    <scope>NUCLEOTIDE SEQUENCE</scope>
    <source>
        <strain evidence="1">E1425</strain>
    </source>
</reference>
<gene>
    <name evidence="1" type="ORF">EMPS_00144</name>
</gene>
<dbReference type="SUPFAM" id="SSF81383">
    <property type="entry name" value="F-box domain"/>
    <property type="match status" value="1"/>
</dbReference>
<sequence>MNVPPELLTCIGKFLTHQDLTCSIRVNKTWHQVLAPCLYYTLDETSPQKPPLFVLSEYGHLLRRARVIVEGPYVRLLYQLDFNHGGPSRLQSLYLNIPPNTPRASKTVALLESALGLQVLTIEQDPGSDYYFGGAFLDHRLGFGPSSFRSLGRHFLTLENLDLDDSDNVQSWMVQVILSSCPKLMMFNSPVLFAFDMVQDALAEKCRQEMVDLDPKWNAAETSDDGEGETESLVQKWQVHLAQYPRHLAQPWVCLGLRMLRLAIAEVEPQWNELILKQISALTQLRDLELDVPPRYYGSRYLELSLDTGLGHLESLRHLEVLNFLSTGQNLQVRDVQWMSDTWPDLRDLSEDMHPVKATNVKLCQMVQSHFSRCNRT</sequence>